<evidence type="ECO:0000313" key="1">
    <source>
        <dbReference type="EMBL" id="KAJ8620201.1"/>
    </source>
</evidence>
<gene>
    <name evidence="1" type="ORF">MRB53_028730</name>
</gene>
<dbReference type="EMBL" id="CM056817">
    <property type="protein sequence ID" value="KAJ8620201.1"/>
    <property type="molecule type" value="Genomic_DNA"/>
</dbReference>
<accession>A0ACC2KGF0</accession>
<comment type="caution">
    <text evidence="1">The sequence shown here is derived from an EMBL/GenBank/DDBJ whole genome shotgun (WGS) entry which is preliminary data.</text>
</comment>
<reference evidence="1 2" key="1">
    <citation type="journal article" date="2022" name="Hortic Res">
        <title>A haplotype resolved chromosomal level avocado genome allows analysis of novel avocado genes.</title>
        <authorList>
            <person name="Nath O."/>
            <person name="Fletcher S.J."/>
            <person name="Hayward A."/>
            <person name="Shaw L.M."/>
            <person name="Masouleh A.K."/>
            <person name="Furtado A."/>
            <person name="Henry R.J."/>
            <person name="Mitter N."/>
        </authorList>
    </citation>
    <scope>NUCLEOTIDE SEQUENCE [LARGE SCALE GENOMIC DNA]</scope>
    <source>
        <strain evidence="2">cv. Hass</strain>
    </source>
</reference>
<proteinExistence type="predicted"/>
<name>A0ACC2KGF0_PERAE</name>
<protein>
    <submittedName>
        <fullName evidence="1">Uncharacterized protein</fullName>
    </submittedName>
</protein>
<dbReference type="Proteomes" id="UP001234297">
    <property type="component" value="Chromosome 9"/>
</dbReference>
<organism evidence="1 2">
    <name type="scientific">Persea americana</name>
    <name type="common">Avocado</name>
    <dbReference type="NCBI Taxonomy" id="3435"/>
    <lineage>
        <taxon>Eukaryota</taxon>
        <taxon>Viridiplantae</taxon>
        <taxon>Streptophyta</taxon>
        <taxon>Embryophyta</taxon>
        <taxon>Tracheophyta</taxon>
        <taxon>Spermatophyta</taxon>
        <taxon>Magnoliopsida</taxon>
        <taxon>Magnoliidae</taxon>
        <taxon>Laurales</taxon>
        <taxon>Lauraceae</taxon>
        <taxon>Persea</taxon>
    </lineage>
</organism>
<evidence type="ECO:0000313" key="2">
    <source>
        <dbReference type="Proteomes" id="UP001234297"/>
    </source>
</evidence>
<sequence>MYSQRTSDDTLASKPGLECLDWSTENDIHVFAGNGDPCIHVTSSNGDPCIHVAVGNSDACKEFEIFVDEGGQNSGSDEVVIPDKEATFFRMLGWEENAKYEALTEDKMEK</sequence>
<keyword evidence="2" id="KW-1185">Reference proteome</keyword>